<dbReference type="PROSITE" id="PS51379">
    <property type="entry name" value="4FE4S_FER_2"/>
    <property type="match status" value="2"/>
</dbReference>
<evidence type="ECO:0000256" key="2">
    <source>
        <dbReference type="ARBA" id="ARBA00023004"/>
    </source>
</evidence>
<dbReference type="SUPFAM" id="SSF54862">
    <property type="entry name" value="4Fe-4S ferredoxins"/>
    <property type="match status" value="1"/>
</dbReference>
<dbReference type="InterPro" id="IPR017896">
    <property type="entry name" value="4Fe4S_Fe-S-bd"/>
</dbReference>
<dbReference type="PANTHER" id="PTHR43193">
    <property type="match status" value="1"/>
</dbReference>
<dbReference type="InterPro" id="IPR007525">
    <property type="entry name" value="FrhB_FdhB_C"/>
</dbReference>
<evidence type="ECO:0000256" key="3">
    <source>
        <dbReference type="ARBA" id="ARBA00023014"/>
    </source>
</evidence>
<sequence>MIELVDKKDCCGCNACVSKCPKQCIKMEEDYEGFLYPVIDKGVCIDCGLCEKVCPVINQNNPGKPLKVYAAKNQDEKIRMESSSGGIFTLLAEYVLSEGGVVFGAKFNKDWEVIHDYTETSEGLAVFRGSKYVQSQIGETYRQAEEFLKQGRKVLFSGTPCQIAGLKLFLRREYVNLLAVDFVCHGVPSPKVFRMYLNETIARQGVDGEKTVLSYPIDKRSLINDIKFRDKRLGWKKYSFALTLSVPLEKEEKSILFSEPLTENVFMKGFLKDLYLRPSCYQCPSKSFKSGSDLSIADYWGIQNVLQDFDDDMGVSLVLVNTEKGETIYKNINVISVETSYQKAFQYNPCLEINVKLPKSRKIFYNSFECISLYELVYKSTYIPLYIRLKFKIIQSIYLLFSMISKRMKL</sequence>
<feature type="domain" description="4Fe-4S ferredoxin-type" evidence="4">
    <location>
        <begin position="35"/>
        <end position="65"/>
    </location>
</feature>
<protein>
    <submittedName>
        <fullName evidence="5">F420H(2):quinone oxidoreductase</fullName>
    </submittedName>
</protein>
<organism evidence="5 6">
    <name type="scientific">Bacteroides sedimenti</name>
    <dbReference type="NCBI Taxonomy" id="2136147"/>
    <lineage>
        <taxon>Bacteria</taxon>
        <taxon>Pseudomonadati</taxon>
        <taxon>Bacteroidota</taxon>
        <taxon>Bacteroidia</taxon>
        <taxon>Bacteroidales</taxon>
        <taxon>Bacteroidaceae</taxon>
        <taxon>Bacteroides</taxon>
    </lineage>
</organism>
<keyword evidence="2" id="KW-0408">Iron</keyword>
<accession>A0ABM8I6W2</accession>
<dbReference type="Pfam" id="PF04432">
    <property type="entry name" value="FrhB_FdhB_C"/>
    <property type="match status" value="1"/>
</dbReference>
<dbReference type="PROSITE" id="PS00198">
    <property type="entry name" value="4FE4S_FER_1"/>
    <property type="match status" value="1"/>
</dbReference>
<gene>
    <name evidence="5" type="ORF">BSYN_01430</name>
</gene>
<dbReference type="Pfam" id="PF04422">
    <property type="entry name" value="FrhB_FdhB_N"/>
    <property type="match status" value="1"/>
</dbReference>
<proteinExistence type="predicted"/>
<dbReference type="InterPro" id="IPR007516">
    <property type="entry name" value="Co_F420_Hydgase/DH_bsu_N"/>
</dbReference>
<keyword evidence="6" id="KW-1185">Reference proteome</keyword>
<dbReference type="PANTHER" id="PTHR43193:SF2">
    <property type="entry name" value="POLYFERREDOXIN PROTEIN FWDF"/>
    <property type="match status" value="1"/>
</dbReference>
<dbReference type="EMBL" id="AP028055">
    <property type="protein sequence ID" value="BEG97878.1"/>
    <property type="molecule type" value="Genomic_DNA"/>
</dbReference>
<evidence type="ECO:0000313" key="5">
    <source>
        <dbReference type="EMBL" id="BEG97878.1"/>
    </source>
</evidence>
<dbReference type="InterPro" id="IPR017900">
    <property type="entry name" value="4Fe4S_Fe_S_CS"/>
</dbReference>
<keyword evidence="3" id="KW-0411">Iron-sulfur</keyword>
<feature type="domain" description="4Fe-4S ferredoxin-type" evidence="4">
    <location>
        <begin position="1"/>
        <end position="30"/>
    </location>
</feature>
<reference evidence="5 6" key="1">
    <citation type="submission" date="2023-04" db="EMBL/GenBank/DDBJ databases">
        <title>Draft genome sequence of acteroides sedimenti strain YN3PY1.</title>
        <authorList>
            <person name="Yoshida N."/>
        </authorList>
    </citation>
    <scope>NUCLEOTIDE SEQUENCE [LARGE SCALE GENOMIC DNA]</scope>
    <source>
        <strain evidence="5 6">YN3PY1</strain>
    </source>
</reference>
<dbReference type="InterPro" id="IPR052977">
    <property type="entry name" value="Polyferredoxin-like_ET"/>
</dbReference>
<dbReference type="Pfam" id="PF12838">
    <property type="entry name" value="Fer4_7"/>
    <property type="match status" value="1"/>
</dbReference>
<evidence type="ECO:0000313" key="6">
    <source>
        <dbReference type="Proteomes" id="UP001496674"/>
    </source>
</evidence>
<keyword evidence="1" id="KW-0479">Metal-binding</keyword>
<dbReference type="Proteomes" id="UP001496674">
    <property type="component" value="Chromosome"/>
</dbReference>
<evidence type="ECO:0000259" key="4">
    <source>
        <dbReference type="PROSITE" id="PS51379"/>
    </source>
</evidence>
<dbReference type="Gene3D" id="3.30.70.20">
    <property type="match status" value="1"/>
</dbReference>
<evidence type="ECO:0000256" key="1">
    <source>
        <dbReference type="ARBA" id="ARBA00022723"/>
    </source>
</evidence>
<dbReference type="RefSeq" id="WP_353332331.1">
    <property type="nucleotide sequence ID" value="NZ_AP028055.1"/>
</dbReference>
<name>A0ABM8I6W2_9BACE</name>